<dbReference type="GO" id="GO:0015078">
    <property type="term" value="F:proton transmembrane transporter activity"/>
    <property type="evidence" value="ECO:0007669"/>
    <property type="project" value="InterPro"/>
</dbReference>
<evidence type="ECO:0000256" key="2">
    <source>
        <dbReference type="ARBA" id="ARBA00022448"/>
    </source>
</evidence>
<organism evidence="8">
    <name type="scientific">Pyramimonas parkeae</name>
    <dbReference type="NCBI Taxonomy" id="36894"/>
    <lineage>
        <taxon>Eukaryota</taxon>
        <taxon>Viridiplantae</taxon>
        <taxon>Chlorophyta</taxon>
        <taxon>Pyramimonadophyceae</taxon>
        <taxon>Pyramimonadales</taxon>
        <taxon>Pyramimonadaceae</taxon>
        <taxon>Pyramimonas</taxon>
        <taxon>Pyramimonas subgen. Trichocystis</taxon>
    </lineage>
</organism>
<keyword evidence="5" id="KW-0406">Ion transport</keyword>
<evidence type="ECO:0000256" key="5">
    <source>
        <dbReference type="ARBA" id="ARBA00023065"/>
    </source>
</evidence>
<evidence type="ECO:0000313" key="8">
    <source>
        <dbReference type="EMBL" id="ANA57052.1"/>
    </source>
</evidence>
<keyword evidence="6 8" id="KW-0496">Mitochondrion</keyword>
<dbReference type="GO" id="GO:0045259">
    <property type="term" value="C:proton-transporting ATP synthase complex"/>
    <property type="evidence" value="ECO:0007669"/>
    <property type="project" value="UniProtKB-KW"/>
</dbReference>
<evidence type="ECO:0000256" key="6">
    <source>
        <dbReference type="ARBA" id="ARBA00023128"/>
    </source>
</evidence>
<reference evidence="8" key="1">
    <citation type="journal article" date="2017" name="J. Phycol.">
        <title>Complete mitochondrial genomes of prasinophyte algae Pyramimonas parkeae and Cymbomonas tetramitiformis.</title>
        <authorList>
            <person name="Satjarak A."/>
            <person name="Burns J.A."/>
            <person name="Kim E."/>
            <person name="Graham L.E."/>
        </authorList>
    </citation>
    <scope>NUCLEOTIDE SEQUENCE</scope>
    <source>
        <strain evidence="8">NIES254</strain>
    </source>
</reference>
<evidence type="ECO:0000256" key="4">
    <source>
        <dbReference type="ARBA" id="ARBA00022781"/>
    </source>
</evidence>
<geneLocation type="mitochondrion" evidence="8"/>
<evidence type="ECO:0000256" key="1">
    <source>
        <dbReference type="ARBA" id="ARBA00004325"/>
    </source>
</evidence>
<dbReference type="InterPro" id="IPR008688">
    <property type="entry name" value="ATP_synth_Bsub_B/MI25"/>
</dbReference>
<gene>
    <name evidence="8" type="primary">atp4</name>
</gene>
<dbReference type="EMBL" id="KX013547">
    <property type="protein sequence ID" value="ANA57052.1"/>
    <property type="molecule type" value="Genomic_DNA"/>
</dbReference>
<accession>A0A1S5R1V3</accession>
<keyword evidence="2" id="KW-0813">Transport</keyword>
<keyword evidence="7" id="KW-0472">Membrane</keyword>
<proteinExistence type="predicted"/>
<comment type="subcellular location">
    <subcellularLocation>
        <location evidence="1">Mitochondrion membrane</location>
    </subcellularLocation>
</comment>
<evidence type="ECO:0000256" key="7">
    <source>
        <dbReference type="ARBA" id="ARBA00023136"/>
    </source>
</evidence>
<sequence length="134" mass="16108">MGDSIQEFFSERREIIKKELERSLNLEIEYLNTYSNELDSYQEIKNWVTKMSPFYKLHIENLIISREKSFQYVCSQQLTHKLKNLSYSQKLLEEKLPLIILSNFRESVLESFKLSKKQLRIKLIRESLQKLASK</sequence>
<protein>
    <submittedName>
        <fullName evidence="8">ATP synthase F0 subunit beta</fullName>
    </submittedName>
</protein>
<dbReference type="GO" id="GO:0031966">
    <property type="term" value="C:mitochondrial membrane"/>
    <property type="evidence" value="ECO:0007669"/>
    <property type="project" value="UniProtKB-SubCell"/>
</dbReference>
<dbReference type="Pfam" id="PF05405">
    <property type="entry name" value="Mt_ATP-synt_B"/>
    <property type="match status" value="1"/>
</dbReference>
<keyword evidence="3" id="KW-0138">CF(0)</keyword>
<dbReference type="AlphaFoldDB" id="A0A1S5R1V3"/>
<keyword evidence="4" id="KW-0375">Hydrogen ion transport</keyword>
<name>A0A1S5R1V3_9CHLO</name>
<dbReference type="GO" id="GO:0015986">
    <property type="term" value="P:proton motive force-driven ATP synthesis"/>
    <property type="evidence" value="ECO:0007669"/>
    <property type="project" value="InterPro"/>
</dbReference>
<evidence type="ECO:0000256" key="3">
    <source>
        <dbReference type="ARBA" id="ARBA00022547"/>
    </source>
</evidence>